<dbReference type="PANTHER" id="PTHR43133:SF45">
    <property type="entry name" value="RNA POLYMERASE ECF-TYPE SIGMA FACTOR"/>
    <property type="match status" value="1"/>
</dbReference>
<feature type="domain" description="RNA polymerase sigma-70 region 2" evidence="5">
    <location>
        <begin position="13"/>
        <end position="80"/>
    </location>
</feature>
<proteinExistence type="inferred from homology"/>
<keyword evidence="2" id="KW-0805">Transcription regulation</keyword>
<protein>
    <submittedName>
        <fullName evidence="7">Sigma-70 family RNA polymerase sigma factor</fullName>
    </submittedName>
</protein>
<dbReference type="InterPro" id="IPR039425">
    <property type="entry name" value="RNA_pol_sigma-70-like"/>
</dbReference>
<comment type="similarity">
    <text evidence="1">Belongs to the sigma-70 factor family. ECF subfamily.</text>
</comment>
<dbReference type="EMBL" id="JAINZW010000002">
    <property type="protein sequence ID" value="MBZ4039301.1"/>
    <property type="molecule type" value="Genomic_DNA"/>
</dbReference>
<keyword evidence="8" id="KW-1185">Reference proteome</keyword>
<reference evidence="7 8" key="1">
    <citation type="submission" date="2021-09" db="EMBL/GenBank/DDBJ databases">
        <title>Lysobacter sp. 13A isolated from the river sediment.</title>
        <authorList>
            <person name="Liu H."/>
            <person name="Li S."/>
            <person name="Mao S."/>
        </authorList>
    </citation>
    <scope>NUCLEOTIDE SEQUENCE [LARGE SCALE GENOMIC DNA]</scope>
    <source>
        <strain evidence="7 8">13A</strain>
    </source>
</reference>
<evidence type="ECO:0000313" key="7">
    <source>
        <dbReference type="EMBL" id="MBZ4039301.1"/>
    </source>
</evidence>
<dbReference type="InterPro" id="IPR013324">
    <property type="entry name" value="RNA_pol_sigma_r3/r4-like"/>
</dbReference>
<keyword evidence="3" id="KW-0731">Sigma factor</keyword>
<dbReference type="PANTHER" id="PTHR43133">
    <property type="entry name" value="RNA POLYMERASE ECF-TYPE SIGMA FACTO"/>
    <property type="match status" value="1"/>
</dbReference>
<dbReference type="InterPro" id="IPR014284">
    <property type="entry name" value="RNA_pol_sigma-70_dom"/>
</dbReference>
<evidence type="ECO:0000259" key="6">
    <source>
        <dbReference type="Pfam" id="PF08281"/>
    </source>
</evidence>
<dbReference type="InterPro" id="IPR013325">
    <property type="entry name" value="RNA_pol_sigma_r2"/>
</dbReference>
<dbReference type="SUPFAM" id="SSF88659">
    <property type="entry name" value="Sigma3 and sigma4 domains of RNA polymerase sigma factors"/>
    <property type="match status" value="1"/>
</dbReference>
<evidence type="ECO:0000256" key="1">
    <source>
        <dbReference type="ARBA" id="ARBA00010641"/>
    </source>
</evidence>
<organism evidence="7 8">
    <name type="scientific">Novilysobacter selenitireducens</name>
    <dbReference type="NCBI Taxonomy" id="2872639"/>
    <lineage>
        <taxon>Bacteria</taxon>
        <taxon>Pseudomonadati</taxon>
        <taxon>Pseudomonadota</taxon>
        <taxon>Gammaproteobacteria</taxon>
        <taxon>Lysobacterales</taxon>
        <taxon>Lysobacteraceae</taxon>
        <taxon>Novilysobacter</taxon>
    </lineage>
</organism>
<dbReference type="Pfam" id="PF08281">
    <property type="entry name" value="Sigma70_r4_2"/>
    <property type="match status" value="1"/>
</dbReference>
<dbReference type="Pfam" id="PF04542">
    <property type="entry name" value="Sigma70_r2"/>
    <property type="match status" value="1"/>
</dbReference>
<gene>
    <name evidence="7" type="ORF">K6753_07115</name>
</gene>
<dbReference type="InterPro" id="IPR007627">
    <property type="entry name" value="RNA_pol_sigma70_r2"/>
</dbReference>
<dbReference type="InterPro" id="IPR036388">
    <property type="entry name" value="WH-like_DNA-bd_sf"/>
</dbReference>
<dbReference type="InterPro" id="IPR013249">
    <property type="entry name" value="RNA_pol_sigma70_r4_t2"/>
</dbReference>
<comment type="caution">
    <text evidence="7">The sequence shown here is derived from an EMBL/GenBank/DDBJ whole genome shotgun (WGS) entry which is preliminary data.</text>
</comment>
<evidence type="ECO:0000259" key="5">
    <source>
        <dbReference type="Pfam" id="PF04542"/>
    </source>
</evidence>
<dbReference type="Gene3D" id="1.10.1740.10">
    <property type="match status" value="1"/>
</dbReference>
<dbReference type="Proteomes" id="UP001430954">
    <property type="component" value="Unassembled WGS sequence"/>
</dbReference>
<dbReference type="Gene3D" id="1.10.10.10">
    <property type="entry name" value="Winged helix-like DNA-binding domain superfamily/Winged helix DNA-binding domain"/>
    <property type="match status" value="1"/>
</dbReference>
<accession>A0ABS7T627</accession>
<keyword evidence="4" id="KW-0804">Transcription</keyword>
<dbReference type="NCBIfam" id="TIGR02937">
    <property type="entry name" value="sigma70-ECF"/>
    <property type="match status" value="1"/>
</dbReference>
<evidence type="ECO:0000313" key="8">
    <source>
        <dbReference type="Proteomes" id="UP001430954"/>
    </source>
</evidence>
<evidence type="ECO:0000256" key="2">
    <source>
        <dbReference type="ARBA" id="ARBA00023015"/>
    </source>
</evidence>
<feature type="domain" description="RNA polymerase sigma factor 70 region 4 type 2" evidence="6">
    <location>
        <begin position="108"/>
        <end position="159"/>
    </location>
</feature>
<evidence type="ECO:0000256" key="3">
    <source>
        <dbReference type="ARBA" id="ARBA00023082"/>
    </source>
</evidence>
<evidence type="ECO:0000256" key="4">
    <source>
        <dbReference type="ARBA" id="ARBA00023163"/>
    </source>
</evidence>
<name>A0ABS7T627_9GAMM</name>
<dbReference type="SUPFAM" id="SSF88946">
    <property type="entry name" value="Sigma2 domain of RNA polymerase sigma factors"/>
    <property type="match status" value="1"/>
</dbReference>
<sequence length="168" mass="19289">MKDAASRAEFADLLQRHRGLVFKVAHSYSRDAEDRDDLAQEIAAQLWRAWPSYDPHRPLATWMYRIALNVAISHLRGRSRHDAHHVPLDEDHHAVESGQGADDVLPLQALQRLIAEFDPLNRALLLLYLDVRSHREIAEILGLTETNVATRIGRLKQRLRQRLCPEEG</sequence>